<dbReference type="GO" id="GO:0005737">
    <property type="term" value="C:cytoplasm"/>
    <property type="evidence" value="ECO:0007669"/>
    <property type="project" value="UniProtKB-SubCell"/>
</dbReference>
<evidence type="ECO:0000313" key="7">
    <source>
        <dbReference type="Proteomes" id="UP000093737"/>
    </source>
</evidence>
<keyword evidence="5" id="KW-0547">Nucleotide-binding</keyword>
<dbReference type="PANTHER" id="PTHR30457">
    <property type="entry name" value="5'-NUCLEOTIDASE SURE"/>
    <property type="match status" value="1"/>
</dbReference>
<proteinExistence type="inferred from homology"/>
<dbReference type="InterPro" id="IPR030048">
    <property type="entry name" value="SurE"/>
</dbReference>
<comment type="cofactor">
    <cofactor evidence="5">
        <name>a divalent metal cation</name>
        <dbReference type="ChEBI" id="CHEBI:60240"/>
    </cofactor>
    <text evidence="5">Binds 1 divalent metal cation per subunit.</text>
</comment>
<feature type="binding site" evidence="5">
    <location>
        <position position="40"/>
    </location>
    <ligand>
        <name>a divalent metal cation</name>
        <dbReference type="ChEBI" id="CHEBI:60240"/>
    </ligand>
</feature>
<dbReference type="InterPro" id="IPR036523">
    <property type="entry name" value="SurE-like_sf"/>
</dbReference>
<reference evidence="6 7" key="1">
    <citation type="submission" date="2016-05" db="EMBL/GenBank/DDBJ databases">
        <authorList>
            <person name="Ramsay J.P."/>
        </authorList>
    </citation>
    <scope>NUCLEOTIDE SEQUENCE [LARGE SCALE GENOMIC DNA]</scope>
    <source>
        <strain evidence="6 7">NZP2042</strain>
    </source>
</reference>
<comment type="function">
    <text evidence="5">Nucleotidase that shows phosphatase activity on nucleoside 5'-monophosphates.</text>
</comment>
<dbReference type="Pfam" id="PF01975">
    <property type="entry name" value="SurE"/>
    <property type="match status" value="1"/>
</dbReference>
<keyword evidence="4 5" id="KW-0378">Hydrolase</keyword>
<dbReference type="EMBL" id="LYTK01000012">
    <property type="protein sequence ID" value="OBQ65982.1"/>
    <property type="molecule type" value="Genomic_DNA"/>
</dbReference>
<feature type="binding site" evidence="5">
    <location>
        <position position="8"/>
    </location>
    <ligand>
        <name>a divalent metal cation</name>
        <dbReference type="ChEBI" id="CHEBI:60240"/>
    </ligand>
</feature>
<evidence type="ECO:0000313" key="6">
    <source>
        <dbReference type="EMBL" id="OBQ65982.1"/>
    </source>
</evidence>
<comment type="caution">
    <text evidence="6">The sequence shown here is derived from an EMBL/GenBank/DDBJ whole genome shotgun (WGS) entry which is preliminary data.</text>
</comment>
<dbReference type="SUPFAM" id="SSF64167">
    <property type="entry name" value="SurE-like"/>
    <property type="match status" value="1"/>
</dbReference>
<sequence length="255" mass="27317">MRILLSNDDGIDAPGLAILERTAALLSDDIWTVAPSGNRSGFGHSITLRQAFAVEQVAPRRYSCTGTPADCVIGAMHWVFRDGAKPDLVLSGINEGRNVAEDVSYSGTMAVAREAALCGIAGVAFSMPRDSQAYGDDEVAWLAARIEGFWNTRQEWAQEGHWLSVNLPRNVPAPMRSARIGRDKCATRVIIHAEDGRSARIEPLADRNYATTPGDENSLIDSGIASVTCLNWMGHAVVPAGALSELDGTLEQAVA</sequence>
<evidence type="ECO:0000256" key="4">
    <source>
        <dbReference type="ARBA" id="ARBA00022801"/>
    </source>
</evidence>
<evidence type="ECO:0000256" key="1">
    <source>
        <dbReference type="ARBA" id="ARBA00000815"/>
    </source>
</evidence>
<organism evidence="6 7">
    <name type="scientific">Rhizobium loti</name>
    <name type="common">Mesorhizobium loti</name>
    <dbReference type="NCBI Taxonomy" id="381"/>
    <lineage>
        <taxon>Bacteria</taxon>
        <taxon>Pseudomonadati</taxon>
        <taxon>Pseudomonadota</taxon>
        <taxon>Alphaproteobacteria</taxon>
        <taxon>Hyphomicrobiales</taxon>
        <taxon>Phyllobacteriaceae</taxon>
        <taxon>Mesorhizobium</taxon>
    </lineage>
</organism>
<dbReference type="Proteomes" id="UP000093737">
    <property type="component" value="Unassembled WGS sequence"/>
</dbReference>
<dbReference type="AlphaFoldDB" id="A0A6M7TVQ5"/>
<protein>
    <recommendedName>
        <fullName evidence="5">5'-nucleotidase SurE</fullName>
        <ecNumber evidence="5">3.1.3.5</ecNumber>
    </recommendedName>
    <alternativeName>
        <fullName evidence="5">Nucleoside 5'-monophosphate phosphohydrolase</fullName>
    </alternativeName>
</protein>
<feature type="binding site" evidence="5">
    <location>
        <position position="9"/>
    </location>
    <ligand>
        <name>a divalent metal cation</name>
        <dbReference type="ChEBI" id="CHEBI:60240"/>
    </ligand>
</feature>
<feature type="binding site" evidence="5">
    <location>
        <position position="94"/>
    </location>
    <ligand>
        <name>a divalent metal cation</name>
        <dbReference type="ChEBI" id="CHEBI:60240"/>
    </ligand>
</feature>
<comment type="subcellular location">
    <subcellularLocation>
        <location evidence="5">Cytoplasm</location>
    </subcellularLocation>
</comment>
<evidence type="ECO:0000256" key="3">
    <source>
        <dbReference type="ARBA" id="ARBA00022723"/>
    </source>
</evidence>
<dbReference type="GO" id="GO:0000166">
    <property type="term" value="F:nucleotide binding"/>
    <property type="evidence" value="ECO:0007669"/>
    <property type="project" value="UniProtKB-KW"/>
</dbReference>
<evidence type="ECO:0000256" key="2">
    <source>
        <dbReference type="ARBA" id="ARBA00011062"/>
    </source>
</evidence>
<name>A0A6M7TVQ5_RHILI</name>
<gene>
    <name evidence="5" type="primary">surE</name>
    <name evidence="6" type="ORF">A8145_17850</name>
</gene>
<accession>A0A6M7TVQ5</accession>
<dbReference type="GO" id="GO:0046872">
    <property type="term" value="F:metal ion binding"/>
    <property type="evidence" value="ECO:0007669"/>
    <property type="project" value="UniProtKB-UniRule"/>
</dbReference>
<dbReference type="GO" id="GO:0008253">
    <property type="term" value="F:5'-nucleotidase activity"/>
    <property type="evidence" value="ECO:0007669"/>
    <property type="project" value="UniProtKB-UniRule"/>
</dbReference>
<keyword evidence="5" id="KW-0963">Cytoplasm</keyword>
<dbReference type="PANTHER" id="PTHR30457:SF0">
    <property type="entry name" value="PHOSPHATASE, PUTATIVE (AFU_ORTHOLOGUE AFUA_4G01070)-RELATED"/>
    <property type="match status" value="1"/>
</dbReference>
<dbReference type="InterPro" id="IPR002828">
    <property type="entry name" value="SurE-like_Pase/nucleotidase"/>
</dbReference>
<dbReference type="EC" id="3.1.3.5" evidence="5"/>
<dbReference type="HAMAP" id="MF_00060">
    <property type="entry name" value="SurE"/>
    <property type="match status" value="1"/>
</dbReference>
<dbReference type="Gene3D" id="3.40.1210.10">
    <property type="entry name" value="Survival protein SurE-like phosphatase/nucleotidase"/>
    <property type="match status" value="1"/>
</dbReference>
<dbReference type="RefSeq" id="WP_056575920.1">
    <property type="nucleotide sequence ID" value="NZ_CP033334.1"/>
</dbReference>
<comment type="similarity">
    <text evidence="2 5">Belongs to the SurE nucleotidase family.</text>
</comment>
<keyword evidence="3 5" id="KW-0479">Metal-binding</keyword>
<evidence type="ECO:0000256" key="5">
    <source>
        <dbReference type="HAMAP-Rule" id="MF_00060"/>
    </source>
</evidence>
<comment type="catalytic activity">
    <reaction evidence="1 5">
        <text>a ribonucleoside 5'-phosphate + H2O = a ribonucleoside + phosphate</text>
        <dbReference type="Rhea" id="RHEA:12484"/>
        <dbReference type="ChEBI" id="CHEBI:15377"/>
        <dbReference type="ChEBI" id="CHEBI:18254"/>
        <dbReference type="ChEBI" id="CHEBI:43474"/>
        <dbReference type="ChEBI" id="CHEBI:58043"/>
        <dbReference type="EC" id="3.1.3.5"/>
    </reaction>
</comment>